<keyword evidence="1" id="KW-0175">Coiled coil</keyword>
<organism evidence="2 3">
    <name type="scientific">Dethiosulfovibrio marinus</name>
    <dbReference type="NCBI Taxonomy" id="133532"/>
    <lineage>
        <taxon>Bacteria</taxon>
        <taxon>Thermotogati</taxon>
        <taxon>Synergistota</taxon>
        <taxon>Synergistia</taxon>
        <taxon>Synergistales</taxon>
        <taxon>Dethiosulfovibrionaceae</taxon>
        <taxon>Dethiosulfovibrio</taxon>
    </lineage>
</organism>
<evidence type="ECO:0000256" key="1">
    <source>
        <dbReference type="SAM" id="Coils"/>
    </source>
</evidence>
<accession>A0ABS9ELH0</accession>
<proteinExistence type="predicted"/>
<gene>
    <name evidence="2" type="ORF">L2W38_04390</name>
</gene>
<protein>
    <submittedName>
        <fullName evidence="2">Uncharacterized protein</fullName>
    </submittedName>
</protein>
<evidence type="ECO:0000313" key="3">
    <source>
        <dbReference type="Proteomes" id="UP001200430"/>
    </source>
</evidence>
<name>A0ABS9ELH0_9BACT</name>
<reference evidence="2 3" key="1">
    <citation type="submission" date="2022-01" db="EMBL/GenBank/DDBJ databases">
        <title>Dethiosulfovibrio faecalis sp. nov., a novel proteolytic, non-sulfur-reducing bacterium isolated from a marine aquaculture solid waste bioreactor.</title>
        <authorList>
            <person name="Grabowski S."/>
            <person name="Apolinario E."/>
            <person name="Schneider N."/>
            <person name="Marshall C.W."/>
            <person name="Sowers K.R."/>
        </authorList>
    </citation>
    <scope>NUCLEOTIDE SEQUENCE [LARGE SCALE GENOMIC DNA]</scope>
    <source>
        <strain evidence="2 3">DSM 12537</strain>
    </source>
</reference>
<dbReference type="RefSeq" id="WP_236098807.1">
    <property type="nucleotide sequence ID" value="NZ_JAKGUD010000003.1"/>
</dbReference>
<dbReference type="EMBL" id="JAKGUD010000003">
    <property type="protein sequence ID" value="MCF4142054.1"/>
    <property type="molecule type" value="Genomic_DNA"/>
</dbReference>
<sequence>MELATELAQKEKEIESELDKAKSRLKEMSERTIELLGEEFAAMEADVLDEERRGRAENFEVLERLRQDLSLCRVEDIVDKAFSLIAFPEKEDCS</sequence>
<feature type="coiled-coil region" evidence="1">
    <location>
        <begin position="4"/>
        <end position="38"/>
    </location>
</feature>
<evidence type="ECO:0000313" key="2">
    <source>
        <dbReference type="EMBL" id="MCF4142054.1"/>
    </source>
</evidence>
<keyword evidence="3" id="KW-1185">Reference proteome</keyword>
<dbReference type="Proteomes" id="UP001200430">
    <property type="component" value="Unassembled WGS sequence"/>
</dbReference>
<comment type="caution">
    <text evidence="2">The sequence shown here is derived from an EMBL/GenBank/DDBJ whole genome shotgun (WGS) entry which is preliminary data.</text>
</comment>